<evidence type="ECO:0000259" key="7">
    <source>
        <dbReference type="PROSITE" id="PS51925"/>
    </source>
</evidence>
<evidence type="ECO:0000256" key="1">
    <source>
        <dbReference type="ARBA" id="ARBA00005803"/>
    </source>
</evidence>
<dbReference type="InterPro" id="IPR055198">
    <property type="entry name" value="NSD_PHD"/>
</dbReference>
<dbReference type="CDD" id="cd10567">
    <property type="entry name" value="SWIB-MDM2_like"/>
    <property type="match status" value="1"/>
</dbReference>
<dbReference type="InterPro" id="IPR045894">
    <property type="entry name" value="At5g08430-like"/>
</dbReference>
<dbReference type="PANTHER" id="PTHR46851:SF23">
    <property type="entry name" value="SWIB_MDM2 DOMAIN-CONTAINING PROTEIN"/>
    <property type="match status" value="1"/>
</dbReference>
<dbReference type="InterPro" id="IPR001876">
    <property type="entry name" value="Znf_RanBP2"/>
</dbReference>
<dbReference type="SUPFAM" id="SSF57903">
    <property type="entry name" value="FYVE/PHD zinc finger"/>
    <property type="match status" value="1"/>
</dbReference>
<dbReference type="InterPro" id="IPR004343">
    <property type="entry name" value="Plus-3_dom"/>
</dbReference>
<dbReference type="GO" id="GO:0008270">
    <property type="term" value="F:zinc ion binding"/>
    <property type="evidence" value="ECO:0007669"/>
    <property type="project" value="UniProtKB-KW"/>
</dbReference>
<proteinExistence type="inferred from homology"/>
<feature type="domain" description="Plus3" evidence="6">
    <location>
        <begin position="600"/>
        <end position="654"/>
    </location>
</feature>
<evidence type="ECO:0000313" key="9">
    <source>
        <dbReference type="Proteomes" id="UP001064489"/>
    </source>
</evidence>
<dbReference type="Pfam" id="PF22908">
    <property type="entry name" value="PHD_NSD"/>
    <property type="match status" value="1"/>
</dbReference>
<dbReference type="Gene3D" id="3.90.70.200">
    <property type="entry name" value="Plus-3 domain"/>
    <property type="match status" value="1"/>
</dbReference>
<dbReference type="SUPFAM" id="SSF159042">
    <property type="entry name" value="Plus3-like"/>
    <property type="match status" value="1"/>
</dbReference>
<evidence type="ECO:0000259" key="6">
    <source>
        <dbReference type="PROSITE" id="PS51360"/>
    </source>
</evidence>
<feature type="region of interest" description="Disordered" evidence="5">
    <location>
        <begin position="32"/>
        <end position="102"/>
    </location>
</feature>
<evidence type="ECO:0000256" key="2">
    <source>
        <dbReference type="ARBA" id="ARBA00022723"/>
    </source>
</evidence>
<dbReference type="PROSITE" id="PS01358">
    <property type="entry name" value="ZF_RANBP2_1"/>
    <property type="match status" value="1"/>
</dbReference>
<dbReference type="GO" id="GO:0003677">
    <property type="term" value="F:DNA binding"/>
    <property type="evidence" value="ECO:0007669"/>
    <property type="project" value="InterPro"/>
</dbReference>
<dbReference type="InterPro" id="IPR036128">
    <property type="entry name" value="Plus3-like_sf"/>
</dbReference>
<dbReference type="PROSITE" id="PS51360">
    <property type="entry name" value="PLUS3"/>
    <property type="match status" value="1"/>
</dbReference>
<feature type="compositionally biased region" description="Polar residues" evidence="5">
    <location>
        <begin position="75"/>
        <end position="87"/>
    </location>
</feature>
<dbReference type="AlphaFoldDB" id="A0AAD5ITQ8"/>
<dbReference type="Gene3D" id="1.10.245.10">
    <property type="entry name" value="SWIB/MDM2 domain"/>
    <property type="match status" value="1"/>
</dbReference>
<dbReference type="EMBL" id="JAJSOW010000102">
    <property type="protein sequence ID" value="KAI9176970.1"/>
    <property type="molecule type" value="Genomic_DNA"/>
</dbReference>
<dbReference type="InterPro" id="IPR001965">
    <property type="entry name" value="Znf_PHD"/>
</dbReference>
<dbReference type="CDD" id="cd15568">
    <property type="entry name" value="PHD5_NSD"/>
    <property type="match status" value="1"/>
</dbReference>
<dbReference type="PANTHER" id="PTHR46851">
    <property type="entry name" value="OS01G0884500 PROTEIN"/>
    <property type="match status" value="1"/>
</dbReference>
<dbReference type="SMART" id="SM00249">
    <property type="entry name" value="PHD"/>
    <property type="match status" value="1"/>
</dbReference>
<comment type="caution">
    <text evidence="8">The sequence shown here is derived from an EMBL/GenBank/DDBJ whole genome shotgun (WGS) entry which is preliminary data.</text>
</comment>
<evidence type="ECO:0000256" key="4">
    <source>
        <dbReference type="ARBA" id="ARBA00022833"/>
    </source>
</evidence>
<comment type="similarity">
    <text evidence="1">Belongs to the MDM2/MDM4 family.</text>
</comment>
<feature type="compositionally biased region" description="Polar residues" evidence="5">
    <location>
        <begin position="44"/>
        <end position="57"/>
    </location>
</feature>
<keyword evidence="9" id="KW-1185">Reference proteome</keyword>
<feature type="compositionally biased region" description="Basic and acidic residues" evidence="5">
    <location>
        <begin position="92"/>
        <end position="102"/>
    </location>
</feature>
<dbReference type="InterPro" id="IPR011011">
    <property type="entry name" value="Znf_FYVE_PHD"/>
</dbReference>
<dbReference type="InterPro" id="IPR036885">
    <property type="entry name" value="SWIB_MDM2_dom_sf"/>
</dbReference>
<name>A0AAD5ITQ8_ACENE</name>
<organism evidence="8 9">
    <name type="scientific">Acer negundo</name>
    <name type="common">Box elder</name>
    <dbReference type="NCBI Taxonomy" id="4023"/>
    <lineage>
        <taxon>Eukaryota</taxon>
        <taxon>Viridiplantae</taxon>
        <taxon>Streptophyta</taxon>
        <taxon>Embryophyta</taxon>
        <taxon>Tracheophyta</taxon>
        <taxon>Spermatophyta</taxon>
        <taxon>Magnoliopsida</taxon>
        <taxon>eudicotyledons</taxon>
        <taxon>Gunneridae</taxon>
        <taxon>Pentapetalae</taxon>
        <taxon>rosids</taxon>
        <taxon>malvids</taxon>
        <taxon>Sapindales</taxon>
        <taxon>Sapindaceae</taxon>
        <taxon>Hippocastanoideae</taxon>
        <taxon>Acereae</taxon>
        <taxon>Acer</taxon>
    </lineage>
</organism>
<dbReference type="SUPFAM" id="SSF47592">
    <property type="entry name" value="SWIB/MDM2 domain"/>
    <property type="match status" value="1"/>
</dbReference>
<evidence type="ECO:0000313" key="8">
    <source>
        <dbReference type="EMBL" id="KAI9176970.1"/>
    </source>
</evidence>
<reference evidence="8" key="1">
    <citation type="journal article" date="2022" name="Plant J.">
        <title>Strategies of tolerance reflected in two North American maple genomes.</title>
        <authorList>
            <person name="McEvoy S.L."/>
            <person name="Sezen U.U."/>
            <person name="Trouern-Trend A."/>
            <person name="McMahon S.M."/>
            <person name="Schaberg P.G."/>
            <person name="Yang J."/>
            <person name="Wegrzyn J.L."/>
            <person name="Swenson N.G."/>
        </authorList>
    </citation>
    <scope>NUCLEOTIDE SEQUENCE</scope>
    <source>
        <strain evidence="8">91603</strain>
    </source>
</reference>
<dbReference type="Gene3D" id="3.30.40.10">
    <property type="entry name" value="Zinc/RING finger domain, C3HC4 (zinc finger)"/>
    <property type="match status" value="1"/>
</dbReference>
<accession>A0AAD5ITQ8</accession>
<dbReference type="Pfam" id="PF02201">
    <property type="entry name" value="SWIB"/>
    <property type="match status" value="1"/>
</dbReference>
<dbReference type="PROSITE" id="PS51925">
    <property type="entry name" value="SWIB_MDM2"/>
    <property type="match status" value="1"/>
</dbReference>
<dbReference type="InterPro" id="IPR013083">
    <property type="entry name" value="Znf_RING/FYVE/PHD"/>
</dbReference>
<evidence type="ECO:0000256" key="5">
    <source>
        <dbReference type="SAM" id="MobiDB-lite"/>
    </source>
</evidence>
<sequence>MSSSGQGGPKKRYIPKEVPIEIPSKVATKRMKVKSSFHKGSVPISVNSSLNSTSEHQTPPPTPHASQMPPVVMVGSSSLGTKKTTPAQDPHPQAEERAQQEAKHKYLVSLTNEWSRYMSFQEVEKVQMLSLEEAISTGLSHNFKAVCSALDWQERMQALQVDNKILFGHLGQTIERNFKLQGQLDEERAFSARLKEQIVTLKATVIEAKSRAATTLGDFGLGDCFEIRALKKMGRRKKLKKELICEDWCFICKDGGSLRICDYKDCLKAYHPECVGKNDSMLENEDIWACNWHYCFLCNKVSKFYCYCCPFSVCGRCLHNAEFTLVRRDKGFCNDCLELTLLIEENRDVDSNGNKIDFNDQDTLEFLFKEYWLLTKKKEGFTSEEIISTYNLLKSGKKCNHDYDSFEYNEGEEEISEFEDGKQLIMSDYDEYLNDSEEHMQVGRRKRSKRKLSVVKRDFSSKKKEFIGWGSKPLMEFLTSIGKDTNHELSEYDIATIIIEYCKENKLFHPERNKKIICDSRLQPLFRRKSVNKNGIHNLLSAHLAENMDHSEDELGCYLQTLDEDVLVAGKKHQHASSSVKRHDQSEKEVVEVKKSCFASVVLKNIKLVYLKRSLVAELSKQLENFDDKVMGSLVRVKADPNDYCKKILISLCK</sequence>
<dbReference type="Proteomes" id="UP001064489">
    <property type="component" value="Chromosome 5"/>
</dbReference>
<evidence type="ECO:0000256" key="3">
    <source>
        <dbReference type="ARBA" id="ARBA00022771"/>
    </source>
</evidence>
<reference evidence="8" key="2">
    <citation type="submission" date="2023-02" db="EMBL/GenBank/DDBJ databases">
        <authorList>
            <person name="Swenson N.G."/>
            <person name="Wegrzyn J.L."/>
            <person name="Mcevoy S.L."/>
        </authorList>
    </citation>
    <scope>NUCLEOTIDE SEQUENCE</scope>
    <source>
        <strain evidence="8">91603</strain>
        <tissue evidence="8">Leaf</tissue>
    </source>
</reference>
<protein>
    <submittedName>
        <fullName evidence="8">Uncharacterized protein</fullName>
    </submittedName>
</protein>
<dbReference type="InterPro" id="IPR003121">
    <property type="entry name" value="SWIB_MDM2_domain"/>
</dbReference>
<keyword evidence="3" id="KW-0863">Zinc-finger</keyword>
<gene>
    <name evidence="8" type="ORF">LWI28_009347</name>
</gene>
<keyword evidence="2" id="KW-0479">Metal-binding</keyword>
<feature type="domain" description="DM2" evidence="7">
    <location>
        <begin position="463"/>
        <end position="546"/>
    </location>
</feature>
<keyword evidence="4" id="KW-0862">Zinc</keyword>